<dbReference type="InterPro" id="IPR005828">
    <property type="entry name" value="MFS_sugar_transport-like"/>
</dbReference>
<reference evidence="6" key="1">
    <citation type="journal article" date="2022" name="bioRxiv">
        <title>Sequencing and chromosome-scale assembly of the giantPleurodeles waltlgenome.</title>
        <authorList>
            <person name="Brown T."/>
            <person name="Elewa A."/>
            <person name="Iarovenko S."/>
            <person name="Subramanian E."/>
            <person name="Araus A.J."/>
            <person name="Petzold A."/>
            <person name="Susuki M."/>
            <person name="Suzuki K.-i.T."/>
            <person name="Hayashi T."/>
            <person name="Toyoda A."/>
            <person name="Oliveira C."/>
            <person name="Osipova E."/>
            <person name="Leigh N.D."/>
            <person name="Simon A."/>
            <person name="Yun M.H."/>
        </authorList>
    </citation>
    <scope>NUCLEOTIDE SEQUENCE</scope>
    <source>
        <strain evidence="6">20211129_DDA</strain>
        <tissue evidence="6">Liver</tissue>
    </source>
</reference>
<evidence type="ECO:0000313" key="6">
    <source>
        <dbReference type="EMBL" id="KAJ1161412.1"/>
    </source>
</evidence>
<keyword evidence="4" id="KW-1133">Transmembrane helix</keyword>
<sequence length="50" mass="5687">MGPMPWTVNSEIYPLWARSTGNACSAGVNWIFNVLVSLTFLHTAEYLTYY</sequence>
<name>A0AAV7SA24_PLEWA</name>
<dbReference type="PANTHER" id="PTHR48020:SF12">
    <property type="entry name" value="PROTON MYO-INOSITOL COTRANSPORTER"/>
    <property type="match status" value="1"/>
</dbReference>
<dbReference type="EMBL" id="JANPWB010000008">
    <property type="protein sequence ID" value="KAJ1161412.1"/>
    <property type="molecule type" value="Genomic_DNA"/>
</dbReference>
<organism evidence="6 7">
    <name type="scientific">Pleurodeles waltl</name>
    <name type="common">Iberian ribbed newt</name>
    <dbReference type="NCBI Taxonomy" id="8319"/>
    <lineage>
        <taxon>Eukaryota</taxon>
        <taxon>Metazoa</taxon>
        <taxon>Chordata</taxon>
        <taxon>Craniata</taxon>
        <taxon>Vertebrata</taxon>
        <taxon>Euteleostomi</taxon>
        <taxon>Amphibia</taxon>
        <taxon>Batrachia</taxon>
        <taxon>Caudata</taxon>
        <taxon>Salamandroidea</taxon>
        <taxon>Salamandridae</taxon>
        <taxon>Pleurodelinae</taxon>
        <taxon>Pleurodeles</taxon>
    </lineage>
</organism>
<dbReference type="Pfam" id="PF00083">
    <property type="entry name" value="Sugar_tr"/>
    <property type="match status" value="1"/>
</dbReference>
<evidence type="ECO:0000256" key="2">
    <source>
        <dbReference type="ARBA" id="ARBA00022448"/>
    </source>
</evidence>
<feature type="non-terminal residue" evidence="6">
    <location>
        <position position="1"/>
    </location>
</feature>
<dbReference type="GO" id="GO:0005366">
    <property type="term" value="F:myo-inositol:proton symporter activity"/>
    <property type="evidence" value="ECO:0007669"/>
    <property type="project" value="TreeGrafter"/>
</dbReference>
<evidence type="ECO:0000256" key="3">
    <source>
        <dbReference type="ARBA" id="ARBA00022692"/>
    </source>
</evidence>
<dbReference type="GO" id="GO:0016324">
    <property type="term" value="C:apical plasma membrane"/>
    <property type="evidence" value="ECO:0007669"/>
    <property type="project" value="TreeGrafter"/>
</dbReference>
<evidence type="ECO:0000256" key="5">
    <source>
        <dbReference type="ARBA" id="ARBA00023136"/>
    </source>
</evidence>
<gene>
    <name evidence="6" type="ORF">NDU88_001898</name>
</gene>
<dbReference type="AlphaFoldDB" id="A0AAV7SA24"/>
<keyword evidence="7" id="KW-1185">Reference proteome</keyword>
<comment type="caution">
    <text evidence="6">The sequence shown here is derived from an EMBL/GenBank/DDBJ whole genome shotgun (WGS) entry which is preliminary data.</text>
</comment>
<evidence type="ECO:0000313" key="7">
    <source>
        <dbReference type="Proteomes" id="UP001066276"/>
    </source>
</evidence>
<keyword evidence="2" id="KW-0813">Transport</keyword>
<keyword evidence="5" id="KW-0472">Membrane</keyword>
<feature type="non-terminal residue" evidence="6">
    <location>
        <position position="50"/>
    </location>
</feature>
<dbReference type="PANTHER" id="PTHR48020">
    <property type="entry name" value="PROTON MYO-INOSITOL COTRANSPORTER"/>
    <property type="match status" value="1"/>
</dbReference>
<evidence type="ECO:0000256" key="1">
    <source>
        <dbReference type="ARBA" id="ARBA00004141"/>
    </source>
</evidence>
<keyword evidence="3" id="KW-0812">Transmembrane</keyword>
<protein>
    <submittedName>
        <fullName evidence="6">Uncharacterized protein</fullName>
    </submittedName>
</protein>
<comment type="subcellular location">
    <subcellularLocation>
        <location evidence="1">Membrane</location>
        <topology evidence="1">Multi-pass membrane protein</topology>
    </subcellularLocation>
</comment>
<dbReference type="InterPro" id="IPR050814">
    <property type="entry name" value="Myo-inositol_Transporter"/>
</dbReference>
<proteinExistence type="predicted"/>
<evidence type="ECO:0000256" key="4">
    <source>
        <dbReference type="ARBA" id="ARBA00022989"/>
    </source>
</evidence>
<accession>A0AAV7SA24</accession>
<dbReference type="Proteomes" id="UP001066276">
    <property type="component" value="Chromosome 4_2"/>
</dbReference>
<dbReference type="InterPro" id="IPR036259">
    <property type="entry name" value="MFS_trans_sf"/>
</dbReference>
<dbReference type="Gene3D" id="1.20.1250.20">
    <property type="entry name" value="MFS general substrate transporter like domains"/>
    <property type="match status" value="1"/>
</dbReference>